<feature type="transmembrane region" description="Helical" evidence="6">
    <location>
        <begin position="20"/>
        <end position="43"/>
    </location>
</feature>
<evidence type="ECO:0000259" key="7">
    <source>
        <dbReference type="PROSITE" id="PS50850"/>
    </source>
</evidence>
<dbReference type="EMBL" id="CAJNOJ010000012">
    <property type="protein sequence ID" value="CAF0799355.1"/>
    <property type="molecule type" value="Genomic_DNA"/>
</dbReference>
<dbReference type="InterPro" id="IPR036259">
    <property type="entry name" value="MFS_trans_sf"/>
</dbReference>
<keyword evidence="4 6" id="KW-0472">Membrane</keyword>
<dbReference type="InterPro" id="IPR020846">
    <property type="entry name" value="MFS_dom"/>
</dbReference>
<dbReference type="GO" id="GO:0022857">
    <property type="term" value="F:transmembrane transporter activity"/>
    <property type="evidence" value="ECO:0007669"/>
    <property type="project" value="InterPro"/>
</dbReference>
<accession>A0A813SMI7</accession>
<feature type="transmembrane region" description="Helical" evidence="6">
    <location>
        <begin position="179"/>
        <end position="202"/>
    </location>
</feature>
<comment type="subcellular location">
    <subcellularLocation>
        <location evidence="1">Membrane</location>
        <topology evidence="1">Multi-pass membrane protein</topology>
    </subcellularLocation>
</comment>
<feature type="transmembrane region" description="Helical" evidence="6">
    <location>
        <begin position="481"/>
        <end position="500"/>
    </location>
</feature>
<feature type="transmembrane region" description="Helical" evidence="6">
    <location>
        <begin position="324"/>
        <end position="345"/>
    </location>
</feature>
<evidence type="ECO:0000313" key="8">
    <source>
        <dbReference type="EMBL" id="CAF0799355.1"/>
    </source>
</evidence>
<evidence type="ECO:0000313" key="9">
    <source>
        <dbReference type="Proteomes" id="UP000663852"/>
    </source>
</evidence>
<dbReference type="PROSITE" id="PS50850">
    <property type="entry name" value="MFS"/>
    <property type="match status" value="1"/>
</dbReference>
<sequence>MDEISLENVLRRCGDFGRFQLIHFSLLCLLNFSSGMAGFYYVFALAEPYFRCRLPSDVWPNDNQYSSSNSTHQQLIDTLLMTSSSCKYTNGSSCQEFVFDRSVYGKTFTEEAKFVCENAIRKTWISTVYELGTFTVLITGPISDRVGRRKMLQILSLGMYIVTAITQVLLQFVNMSVNLKIGLLMVNQIVSGIDPYGIVFLLLMELTSSSHTSFAGGVSMVAYTIGEVMFTGFAYAARNWLNLKWFMSIYFAVTVPYLFFIPESPYWLFIRKKYDQLEVCLRKIAKTNRREESEWHPMYVQLVEQSRLEKATEKKKPKKKISRIIRLVPRLFMCGCIEFVTMLLYTTISYDLGQKSEAISPYTNFIIGAGVEGLGYLAAGLCIITFLGRKYSLIMFVLLTAGAVLTIPFVTGTYPVVATVISQVGKFGVSAAVSVSWLFVPELFPTYMRGLANAIFVFVGSFGSMLAPIIDTAVGDEYQRITNYVYAGLAVVLACVIATLPETRNRSFQDGAEHDEEDDDGEEEEGGNTNKAIDKPKDNVVFQNEGTVDVKS</sequence>
<feature type="transmembrane region" description="Helical" evidence="6">
    <location>
        <begin position="243"/>
        <end position="261"/>
    </location>
</feature>
<name>A0A813SMI7_ADIRI</name>
<organism evidence="8 9">
    <name type="scientific">Adineta ricciae</name>
    <name type="common">Rotifer</name>
    <dbReference type="NCBI Taxonomy" id="249248"/>
    <lineage>
        <taxon>Eukaryota</taxon>
        <taxon>Metazoa</taxon>
        <taxon>Spiralia</taxon>
        <taxon>Gnathifera</taxon>
        <taxon>Rotifera</taxon>
        <taxon>Eurotatoria</taxon>
        <taxon>Bdelloidea</taxon>
        <taxon>Adinetida</taxon>
        <taxon>Adinetidae</taxon>
        <taxon>Adineta</taxon>
    </lineage>
</organism>
<dbReference type="PANTHER" id="PTHR24064">
    <property type="entry name" value="SOLUTE CARRIER FAMILY 22 MEMBER"/>
    <property type="match status" value="1"/>
</dbReference>
<evidence type="ECO:0000256" key="5">
    <source>
        <dbReference type="SAM" id="MobiDB-lite"/>
    </source>
</evidence>
<comment type="caution">
    <text evidence="8">The sequence shown here is derived from an EMBL/GenBank/DDBJ whole genome shotgun (WGS) entry which is preliminary data.</text>
</comment>
<evidence type="ECO:0000256" key="3">
    <source>
        <dbReference type="ARBA" id="ARBA00022989"/>
    </source>
</evidence>
<dbReference type="Pfam" id="PF00083">
    <property type="entry name" value="Sugar_tr"/>
    <property type="match status" value="1"/>
</dbReference>
<protein>
    <recommendedName>
        <fullName evidence="7">Major facilitator superfamily (MFS) profile domain-containing protein</fullName>
    </recommendedName>
</protein>
<evidence type="ECO:0000256" key="4">
    <source>
        <dbReference type="ARBA" id="ARBA00023136"/>
    </source>
</evidence>
<dbReference type="SUPFAM" id="SSF103473">
    <property type="entry name" value="MFS general substrate transporter"/>
    <property type="match status" value="1"/>
</dbReference>
<dbReference type="Proteomes" id="UP000663852">
    <property type="component" value="Unassembled WGS sequence"/>
</dbReference>
<feature type="region of interest" description="Disordered" evidence="5">
    <location>
        <begin position="507"/>
        <end position="552"/>
    </location>
</feature>
<feature type="domain" description="Major facilitator superfamily (MFS) profile" evidence="7">
    <location>
        <begin position="79"/>
        <end position="506"/>
    </location>
</feature>
<keyword evidence="3 6" id="KW-1133">Transmembrane helix</keyword>
<dbReference type="InterPro" id="IPR005829">
    <property type="entry name" value="Sugar_transporter_CS"/>
</dbReference>
<feature type="transmembrane region" description="Helical" evidence="6">
    <location>
        <begin position="154"/>
        <end position="173"/>
    </location>
</feature>
<dbReference type="Gene3D" id="1.20.1250.20">
    <property type="entry name" value="MFS general substrate transporter like domains"/>
    <property type="match status" value="1"/>
</dbReference>
<evidence type="ECO:0000256" key="1">
    <source>
        <dbReference type="ARBA" id="ARBA00004141"/>
    </source>
</evidence>
<keyword evidence="2 6" id="KW-0812">Transmembrane</keyword>
<dbReference type="InterPro" id="IPR005828">
    <property type="entry name" value="MFS_sugar_transport-like"/>
</dbReference>
<gene>
    <name evidence="8" type="ORF">EDS130_LOCUS4770</name>
</gene>
<feature type="transmembrane region" description="Helical" evidence="6">
    <location>
        <begin position="451"/>
        <end position="469"/>
    </location>
</feature>
<feature type="transmembrane region" description="Helical" evidence="6">
    <location>
        <begin position="214"/>
        <end position="237"/>
    </location>
</feature>
<feature type="transmembrane region" description="Helical" evidence="6">
    <location>
        <begin position="365"/>
        <end position="386"/>
    </location>
</feature>
<evidence type="ECO:0000256" key="2">
    <source>
        <dbReference type="ARBA" id="ARBA00022692"/>
    </source>
</evidence>
<feature type="compositionally biased region" description="Acidic residues" evidence="5">
    <location>
        <begin position="513"/>
        <end position="526"/>
    </location>
</feature>
<dbReference type="PROSITE" id="PS00216">
    <property type="entry name" value="SUGAR_TRANSPORT_1"/>
    <property type="match status" value="1"/>
</dbReference>
<dbReference type="OrthoDB" id="2261376at2759"/>
<feature type="transmembrane region" description="Helical" evidence="6">
    <location>
        <begin position="393"/>
        <end position="410"/>
    </location>
</feature>
<proteinExistence type="predicted"/>
<evidence type="ECO:0000256" key="6">
    <source>
        <dbReference type="SAM" id="Phobius"/>
    </source>
</evidence>
<feature type="transmembrane region" description="Helical" evidence="6">
    <location>
        <begin position="416"/>
        <end position="439"/>
    </location>
</feature>
<reference evidence="8" key="1">
    <citation type="submission" date="2021-02" db="EMBL/GenBank/DDBJ databases">
        <authorList>
            <person name="Nowell W R."/>
        </authorList>
    </citation>
    <scope>NUCLEOTIDE SEQUENCE</scope>
</reference>
<dbReference type="GO" id="GO:0016020">
    <property type="term" value="C:membrane"/>
    <property type="evidence" value="ECO:0007669"/>
    <property type="project" value="UniProtKB-SubCell"/>
</dbReference>
<dbReference type="AlphaFoldDB" id="A0A813SMI7"/>